<feature type="compositionally biased region" description="Polar residues" evidence="2">
    <location>
        <begin position="383"/>
        <end position="392"/>
    </location>
</feature>
<dbReference type="PROSITE" id="PS51470">
    <property type="entry name" value="FG_GAP"/>
    <property type="match status" value="1"/>
</dbReference>
<feature type="compositionally biased region" description="Low complexity" evidence="2">
    <location>
        <begin position="970"/>
        <end position="985"/>
    </location>
</feature>
<feature type="region of interest" description="Disordered" evidence="2">
    <location>
        <begin position="479"/>
        <end position="504"/>
    </location>
</feature>
<feature type="region of interest" description="Disordered" evidence="2">
    <location>
        <begin position="935"/>
        <end position="1072"/>
    </location>
</feature>
<feature type="compositionally biased region" description="Polar residues" evidence="2">
    <location>
        <begin position="411"/>
        <end position="425"/>
    </location>
</feature>
<feature type="compositionally biased region" description="Polar residues" evidence="2">
    <location>
        <begin position="492"/>
        <end position="503"/>
    </location>
</feature>
<feature type="compositionally biased region" description="Polar residues" evidence="2">
    <location>
        <begin position="1013"/>
        <end position="1042"/>
    </location>
</feature>
<feature type="region of interest" description="Disordered" evidence="2">
    <location>
        <begin position="259"/>
        <end position="283"/>
    </location>
</feature>
<protein>
    <submittedName>
        <fullName evidence="3">Uncharacterized protein</fullName>
    </submittedName>
</protein>
<dbReference type="InterPro" id="IPR013519">
    <property type="entry name" value="Int_alpha_beta-p"/>
</dbReference>
<dbReference type="Gene3D" id="2.130.10.130">
    <property type="entry name" value="Integrin alpha, N-terminal"/>
    <property type="match status" value="1"/>
</dbReference>
<feature type="region of interest" description="Disordered" evidence="2">
    <location>
        <begin position="682"/>
        <end position="711"/>
    </location>
</feature>
<feature type="region of interest" description="Disordered" evidence="2">
    <location>
        <begin position="736"/>
        <end position="756"/>
    </location>
</feature>
<feature type="region of interest" description="Disordered" evidence="2">
    <location>
        <begin position="369"/>
        <end position="453"/>
    </location>
</feature>
<proteinExistence type="predicted"/>
<dbReference type="InterPro" id="IPR028994">
    <property type="entry name" value="Integrin_alpha_N"/>
</dbReference>
<dbReference type="Proteomes" id="UP001516023">
    <property type="component" value="Unassembled WGS sequence"/>
</dbReference>
<feature type="compositionally biased region" description="Polar residues" evidence="2">
    <location>
        <begin position="618"/>
        <end position="627"/>
    </location>
</feature>
<feature type="region of interest" description="Disordered" evidence="2">
    <location>
        <begin position="824"/>
        <end position="845"/>
    </location>
</feature>
<organism evidence="3 4">
    <name type="scientific">Cyclotella cryptica</name>
    <dbReference type="NCBI Taxonomy" id="29204"/>
    <lineage>
        <taxon>Eukaryota</taxon>
        <taxon>Sar</taxon>
        <taxon>Stramenopiles</taxon>
        <taxon>Ochrophyta</taxon>
        <taxon>Bacillariophyta</taxon>
        <taxon>Coscinodiscophyceae</taxon>
        <taxon>Thalassiosirophycidae</taxon>
        <taxon>Stephanodiscales</taxon>
        <taxon>Stephanodiscaceae</taxon>
        <taxon>Cyclotella</taxon>
    </lineage>
</organism>
<evidence type="ECO:0000256" key="2">
    <source>
        <dbReference type="SAM" id="MobiDB-lite"/>
    </source>
</evidence>
<comment type="caution">
    <text evidence="3">The sequence shown here is derived from an EMBL/GenBank/DDBJ whole genome shotgun (WGS) entry which is preliminary data.</text>
</comment>
<feature type="compositionally biased region" description="Polar residues" evidence="2">
    <location>
        <begin position="986"/>
        <end position="998"/>
    </location>
</feature>
<feature type="compositionally biased region" description="Low complexity" evidence="2">
    <location>
        <begin position="831"/>
        <end position="845"/>
    </location>
</feature>
<name>A0ABD3Q1C6_9STRA</name>
<dbReference type="SUPFAM" id="SSF82171">
    <property type="entry name" value="DPP6 N-terminal domain-like"/>
    <property type="match status" value="1"/>
</dbReference>
<feature type="region of interest" description="Disordered" evidence="2">
    <location>
        <begin position="298"/>
        <end position="318"/>
    </location>
</feature>
<accession>A0ABD3Q1C6</accession>
<feature type="compositionally biased region" description="Basic and acidic residues" evidence="2">
    <location>
        <begin position="438"/>
        <end position="453"/>
    </location>
</feature>
<gene>
    <name evidence="3" type="ORF">HJC23_013321</name>
</gene>
<dbReference type="PANTHER" id="PTHR36220:SF1">
    <property type="entry name" value="GAMMA TUBULIN COMPLEX COMPONENT C-TERMINAL DOMAIN-CONTAINING PROTEIN"/>
    <property type="match status" value="1"/>
</dbReference>
<evidence type="ECO:0000256" key="1">
    <source>
        <dbReference type="PROSITE-ProRule" id="PRU00803"/>
    </source>
</evidence>
<evidence type="ECO:0000313" key="3">
    <source>
        <dbReference type="EMBL" id="KAL3793759.1"/>
    </source>
</evidence>
<dbReference type="EMBL" id="JABMIG020000088">
    <property type="protein sequence ID" value="KAL3793759.1"/>
    <property type="molecule type" value="Genomic_DNA"/>
</dbReference>
<feature type="compositionally biased region" description="Basic residues" evidence="2">
    <location>
        <begin position="393"/>
        <end position="410"/>
    </location>
</feature>
<sequence length="1513" mass="164345">MTIDFPSSREKFRQSFGYDFPYDSDEELKAIDRRYANDERKLSISGKSFSSSGPESKLFILQEDLLVPLSSDDRAGISSRERRISDSSYKSAQGVGAVFAEHQGDVMPNFLTIEAGRTRTSLTINSYATSNSDSITFLDPLDQSSAGAHSASVRREGIKIPLRDSTRSGEGARKRLSCRTSSICEKSTAESTFFLGCIDNDDEFTSRVSHERLIIPTKLPMQDNDIELKIQDDKSVRSALTCDRSYTLEEVVSTSGSVKESTAPLRMEEFSENETPDKSHQYAPSVVSCKKSTGSSHDGSFMAWPESNDDTDFSDDEDKQRKIDKLNLSSRGECSGGTFVCDFPQDRTAFYSRSNSSCSLRESFRSTGSSIGKSITTHESHISSDPSWSSGLTRRRTRRSAAMSNKRRSSRGSLETINSNKSFNKSFRRRTRASLRASMERRESNKREPGRKSLTELLDASTSALPLVGWDDNNSESSSLLSFNSRKLTPGNARSLSASSRQPTAEGGLLCDQWVSRSSFKRKSHNLSRDVNVDAGVPMAEEFDQKKPWMKGPPIAVCKAVERRRSSVTLTSSINSIKSTDGDALIQLAATIVPPLLCREKDRSSRPRSSFTSTTSSLGDDQSVSSDLTELRQAHEALFSVPEDQAKESTEPEHLTTFGADLEADNQDLLAILPKVANEAPPASQLQLAPSAQLAPVQEESDDELAPSPNQSLTIHKSHEQNLYLDELDVNVSTYEKANKSNPRENKDDSDTYSDVDADADAEKNTAPSLGLYMNVHDQDIEREFNTVEMEDIDFKECGKEDDDNQADDDLEMFLEGSRSKNSFHDDARSVRSGKSSSKLSGFTSSSKRILSDKLRPIKDRLKKRSGSNHVRRRHKRLWKLCVWNCRKITLLISSVLLIIAGIGISSWYGASRNSKNDSFLKVTGNDEVSEDISPLLYEGKPSSSPSMEITTDLQSGNIPEANSTTLSLSPSNEVSPPSMSPSPSTIYLSRNRTQSPFGTAPISVDEFHHPTATPSFSKSPSRPVRTNVTTQGPTLVNFTFQSPTAPPSTSLSPGRLVDFNESYHPSPSPLASQYSTSIPVNDNIISSVSPSTYVPSLSSQTNTTNSSAMPSRLSQNSTLFESSQVITGQADFQYAGASVSMTPSGDYIAVGFKEADGDTVADCGLVRVYAKEADNFVPLGIDSMFGTSSGDEFGSAVSISNDGKRVVVGARSRSVSGKDKNGEVKVYEYSESLGSWSQIGNAIVGLEDLDRLGYAVDISGDGGRMACGSPKGNGGTGSASVYEYNGEDWELVGEILVGQQVNDRAGFAVSLSSDGTVIAVGAFSASLNGLTECGSVTVYTYNLSDSKWVNNGQVLNGMSDNAQFGYSVALSGDGKRIAVGSNGYSSSSESIAGSCQIFELNKKTAKWTQLGDVYGEAKNEGAGYHVSISENGKWVACSKTTSSSGTPEGHVLMSREVDSEWQVFDTIAPVYGNSTSFGSSSSISKDGSRLIVGSPMYNNSNGYVELFYRVGD</sequence>
<feature type="compositionally biased region" description="Acidic residues" evidence="2">
    <location>
        <begin position="307"/>
        <end position="317"/>
    </location>
</feature>
<feature type="repeat" description="FG-GAP" evidence="1">
    <location>
        <begin position="1351"/>
        <end position="1408"/>
    </location>
</feature>
<feature type="compositionally biased region" description="Polar residues" evidence="2">
    <location>
        <begin position="942"/>
        <end position="969"/>
    </location>
</feature>
<feature type="compositionally biased region" description="Basic and acidic residues" evidence="2">
    <location>
        <begin position="737"/>
        <end position="750"/>
    </location>
</feature>
<dbReference type="PANTHER" id="PTHR36220">
    <property type="entry name" value="UNNAMED PRODUCT"/>
    <property type="match status" value="1"/>
</dbReference>
<feature type="region of interest" description="Disordered" evidence="2">
    <location>
        <begin position="599"/>
        <end position="627"/>
    </location>
</feature>
<feature type="compositionally biased region" description="Low complexity" evidence="2">
    <location>
        <begin position="607"/>
        <end position="617"/>
    </location>
</feature>
<reference evidence="3 4" key="1">
    <citation type="journal article" date="2020" name="G3 (Bethesda)">
        <title>Improved Reference Genome for Cyclotella cryptica CCMP332, a Model for Cell Wall Morphogenesis, Salinity Adaptation, and Lipid Production in Diatoms (Bacillariophyta).</title>
        <authorList>
            <person name="Roberts W.R."/>
            <person name="Downey K.M."/>
            <person name="Ruck E.C."/>
            <person name="Traller J.C."/>
            <person name="Alverson A.J."/>
        </authorList>
    </citation>
    <scope>NUCLEOTIDE SEQUENCE [LARGE SCALE GENOMIC DNA]</scope>
    <source>
        <strain evidence="3 4">CCMP332</strain>
    </source>
</reference>
<keyword evidence="4" id="KW-1185">Reference proteome</keyword>
<evidence type="ECO:0000313" key="4">
    <source>
        <dbReference type="Proteomes" id="UP001516023"/>
    </source>
</evidence>